<keyword evidence="4 6" id="KW-1133">Transmembrane helix</keyword>
<feature type="transmembrane region" description="Helical" evidence="6">
    <location>
        <begin position="287"/>
        <end position="310"/>
    </location>
</feature>
<dbReference type="Pfam" id="PF01098">
    <property type="entry name" value="FTSW_RODA_SPOVE"/>
    <property type="match status" value="1"/>
</dbReference>
<evidence type="ECO:0000256" key="3">
    <source>
        <dbReference type="ARBA" id="ARBA00022960"/>
    </source>
</evidence>
<keyword evidence="8" id="KW-1185">Reference proteome</keyword>
<keyword evidence="2 6" id="KW-0812">Transmembrane</keyword>
<gene>
    <name evidence="7" type="ORF">AMD01_06450</name>
</gene>
<dbReference type="GO" id="GO:0032153">
    <property type="term" value="C:cell division site"/>
    <property type="evidence" value="ECO:0007669"/>
    <property type="project" value="TreeGrafter"/>
</dbReference>
<dbReference type="PROSITE" id="PS00428">
    <property type="entry name" value="FTSW_RODA_SPOVE"/>
    <property type="match status" value="1"/>
</dbReference>
<evidence type="ECO:0000256" key="4">
    <source>
        <dbReference type="ARBA" id="ARBA00022989"/>
    </source>
</evidence>
<dbReference type="PANTHER" id="PTHR30474:SF1">
    <property type="entry name" value="PEPTIDOGLYCAN GLYCOSYLTRANSFERASE MRDB"/>
    <property type="match status" value="1"/>
</dbReference>
<name>A0A0M0L9A3_9BACI</name>
<feature type="transmembrane region" description="Helical" evidence="6">
    <location>
        <begin position="354"/>
        <end position="372"/>
    </location>
</feature>
<comment type="caution">
    <text evidence="7">The sequence shown here is derived from an EMBL/GenBank/DDBJ whole genome shotgun (WGS) entry which is preliminary data.</text>
</comment>
<evidence type="ECO:0000256" key="6">
    <source>
        <dbReference type="SAM" id="Phobius"/>
    </source>
</evidence>
<dbReference type="GO" id="GO:0005886">
    <property type="term" value="C:plasma membrane"/>
    <property type="evidence" value="ECO:0007669"/>
    <property type="project" value="TreeGrafter"/>
</dbReference>
<keyword evidence="5 6" id="KW-0472">Membrane</keyword>
<dbReference type="RefSeq" id="WP_053400579.1">
    <property type="nucleotide sequence ID" value="NZ_LILC01000007.1"/>
</dbReference>
<accession>A0A0M0L9A3</accession>
<dbReference type="STRING" id="284581.AMD01_06450"/>
<feature type="transmembrane region" description="Helical" evidence="6">
    <location>
        <begin position="71"/>
        <end position="90"/>
    </location>
</feature>
<dbReference type="PANTHER" id="PTHR30474">
    <property type="entry name" value="CELL CYCLE PROTEIN"/>
    <property type="match status" value="1"/>
</dbReference>
<evidence type="ECO:0000256" key="5">
    <source>
        <dbReference type="ARBA" id="ARBA00023136"/>
    </source>
</evidence>
<evidence type="ECO:0000256" key="1">
    <source>
        <dbReference type="ARBA" id="ARBA00004141"/>
    </source>
</evidence>
<dbReference type="GO" id="GO:0051301">
    <property type="term" value="P:cell division"/>
    <property type="evidence" value="ECO:0007669"/>
    <property type="project" value="InterPro"/>
</dbReference>
<comment type="subcellular location">
    <subcellularLocation>
        <location evidence="1">Membrane</location>
        <topology evidence="1">Multi-pass membrane protein</topology>
    </subcellularLocation>
</comment>
<dbReference type="Proteomes" id="UP000037558">
    <property type="component" value="Unassembled WGS sequence"/>
</dbReference>
<dbReference type="AlphaFoldDB" id="A0A0M0L9A3"/>
<dbReference type="OrthoDB" id="9768187at2"/>
<keyword evidence="3" id="KW-0133">Cell shape</keyword>
<dbReference type="PATRIC" id="fig|284581.3.peg.4694"/>
<feature type="transmembrane region" description="Helical" evidence="6">
    <location>
        <begin position="317"/>
        <end position="334"/>
    </location>
</feature>
<feature type="transmembrane region" description="Helical" evidence="6">
    <location>
        <begin position="39"/>
        <end position="59"/>
    </location>
</feature>
<sequence>MKKKERLNYNIIFILFLMLCASVIAIYSAQQTHQYPTNFAVRQVMWYGVGAVIIALAMIPDTEQMDKLTWYFYWLNIAILVLLVVSPEAIAPKKNDAKSWFVLPGVGSIQPSEFMKVGLILALSKVVTKHNETFKLRNFHTDLKLLWKMAFTTLLPILLVMLQPDLGTALVIMFIFTVMLFMSGVTWKLITGLYGIIGTIGASILYMVLYHPKILSTYLHVSQYQFNRIYAWLDPESYKASLSYNYMQAVTAIGSGRMNGNGFFRDHVLYVPEKHSDFIFSAIGESFGFVGGSIVISLFMLLVYNIVIVASNTKEPFQSYICAGIIAMITFHVFENVGMDIGVLPITGIPLPFISYGGSSLMSSMLAVGIILKISYESNQYMFD</sequence>
<dbReference type="GO" id="GO:0015648">
    <property type="term" value="F:lipid-linked peptidoglycan transporter activity"/>
    <property type="evidence" value="ECO:0007669"/>
    <property type="project" value="TreeGrafter"/>
</dbReference>
<evidence type="ECO:0000313" key="7">
    <source>
        <dbReference type="EMBL" id="KOO47665.1"/>
    </source>
</evidence>
<dbReference type="GO" id="GO:0008360">
    <property type="term" value="P:regulation of cell shape"/>
    <property type="evidence" value="ECO:0007669"/>
    <property type="project" value="UniProtKB-KW"/>
</dbReference>
<feature type="transmembrane region" description="Helical" evidence="6">
    <location>
        <begin position="7"/>
        <end position="27"/>
    </location>
</feature>
<evidence type="ECO:0000256" key="2">
    <source>
        <dbReference type="ARBA" id="ARBA00022692"/>
    </source>
</evidence>
<proteinExistence type="predicted"/>
<feature type="transmembrane region" description="Helical" evidence="6">
    <location>
        <begin position="145"/>
        <end position="162"/>
    </location>
</feature>
<protein>
    <submittedName>
        <fullName evidence="7">Cell cycle protein</fullName>
    </submittedName>
</protein>
<organism evidence="7 8">
    <name type="scientific">Priestia koreensis</name>
    <dbReference type="NCBI Taxonomy" id="284581"/>
    <lineage>
        <taxon>Bacteria</taxon>
        <taxon>Bacillati</taxon>
        <taxon>Bacillota</taxon>
        <taxon>Bacilli</taxon>
        <taxon>Bacillales</taxon>
        <taxon>Bacillaceae</taxon>
        <taxon>Priestia</taxon>
    </lineage>
</organism>
<reference evidence="8" key="1">
    <citation type="submission" date="2015-08" db="EMBL/GenBank/DDBJ databases">
        <title>Fjat-14210 dsm16467.</title>
        <authorList>
            <person name="Liu B."/>
            <person name="Wang J."/>
            <person name="Zhu Y."/>
            <person name="Liu G."/>
            <person name="Chen Q."/>
            <person name="Chen Z."/>
            <person name="Lan J."/>
            <person name="Che J."/>
            <person name="Ge C."/>
            <person name="Shi H."/>
            <person name="Pan Z."/>
            <person name="Liu X."/>
        </authorList>
    </citation>
    <scope>NUCLEOTIDE SEQUENCE [LARGE SCALE GENOMIC DNA]</scope>
    <source>
        <strain evidence="8">DSM 16467</strain>
    </source>
</reference>
<feature type="transmembrane region" description="Helical" evidence="6">
    <location>
        <begin position="168"/>
        <end position="185"/>
    </location>
</feature>
<dbReference type="EMBL" id="LILC01000007">
    <property type="protein sequence ID" value="KOO47665.1"/>
    <property type="molecule type" value="Genomic_DNA"/>
</dbReference>
<dbReference type="InterPro" id="IPR018365">
    <property type="entry name" value="Cell_cycle_FtsW-rel_CS"/>
</dbReference>
<feature type="transmembrane region" description="Helical" evidence="6">
    <location>
        <begin position="102"/>
        <end position="124"/>
    </location>
</feature>
<evidence type="ECO:0000313" key="8">
    <source>
        <dbReference type="Proteomes" id="UP000037558"/>
    </source>
</evidence>
<dbReference type="InterPro" id="IPR001182">
    <property type="entry name" value="FtsW/RodA"/>
</dbReference>
<feature type="transmembrane region" description="Helical" evidence="6">
    <location>
        <begin position="192"/>
        <end position="210"/>
    </location>
</feature>